<feature type="transmembrane region" description="Helical" evidence="1">
    <location>
        <begin position="20"/>
        <end position="39"/>
    </location>
</feature>
<sequence length="177" mass="19808">MIRFLRSRLARFRRDDEGNASVEFVIIVPVFIALLVFSIELSLITLRHALLERGLDLTVRQIRLGYAIPPDHPTIKNMVCDFSRLGGNCKENLRLEMKPVDIRAYASLDPVPDCTDAAEPTRPVRKFDPGQTNQLMLLRACLKYSPLMPEATLGRALKKDSSGQAAVVSMAAFVQEP</sequence>
<organism evidence="3 4">
    <name type="scientific">Roseovarius pacificus</name>
    <dbReference type="NCBI Taxonomy" id="337701"/>
    <lineage>
        <taxon>Bacteria</taxon>
        <taxon>Pseudomonadati</taxon>
        <taxon>Pseudomonadota</taxon>
        <taxon>Alphaproteobacteria</taxon>
        <taxon>Rhodobacterales</taxon>
        <taxon>Roseobacteraceae</taxon>
        <taxon>Roseovarius</taxon>
    </lineage>
</organism>
<gene>
    <name evidence="3" type="ORF">SAMN05444398_101841</name>
</gene>
<dbReference type="STRING" id="337701.SAMN05444398_101841"/>
<dbReference type="OrthoDB" id="7907064at2"/>
<keyword evidence="1" id="KW-1133">Transmembrane helix</keyword>
<keyword evidence="1" id="KW-0812">Transmembrane</keyword>
<evidence type="ECO:0000313" key="3">
    <source>
        <dbReference type="EMBL" id="SHL17076.1"/>
    </source>
</evidence>
<evidence type="ECO:0000256" key="1">
    <source>
        <dbReference type="SAM" id="Phobius"/>
    </source>
</evidence>
<dbReference type="EMBL" id="FRBR01000001">
    <property type="protein sequence ID" value="SHL17076.1"/>
    <property type="molecule type" value="Genomic_DNA"/>
</dbReference>
<accession>A0A1M6YFJ4</accession>
<dbReference type="Proteomes" id="UP000183974">
    <property type="component" value="Unassembled WGS sequence"/>
</dbReference>
<keyword evidence="4" id="KW-1185">Reference proteome</keyword>
<proteinExistence type="predicted"/>
<dbReference type="InterPro" id="IPR012495">
    <property type="entry name" value="TadE-like_dom"/>
</dbReference>
<dbReference type="RefSeq" id="WP_073033035.1">
    <property type="nucleotide sequence ID" value="NZ_BMLR01000001.1"/>
</dbReference>
<evidence type="ECO:0000313" key="4">
    <source>
        <dbReference type="Proteomes" id="UP000183974"/>
    </source>
</evidence>
<reference evidence="3 4" key="1">
    <citation type="submission" date="2016-11" db="EMBL/GenBank/DDBJ databases">
        <authorList>
            <person name="Jaros S."/>
            <person name="Januszkiewicz K."/>
            <person name="Wedrychowicz H."/>
        </authorList>
    </citation>
    <scope>NUCLEOTIDE SEQUENCE [LARGE SCALE GENOMIC DNA]</scope>
    <source>
        <strain evidence="3 4">DSM 29589</strain>
    </source>
</reference>
<evidence type="ECO:0000259" key="2">
    <source>
        <dbReference type="Pfam" id="PF07811"/>
    </source>
</evidence>
<protein>
    <submittedName>
        <fullName evidence="3">TadE-like protein</fullName>
    </submittedName>
</protein>
<dbReference type="Pfam" id="PF07811">
    <property type="entry name" value="TadE"/>
    <property type="match status" value="1"/>
</dbReference>
<name>A0A1M6YFJ4_9RHOB</name>
<dbReference type="AlphaFoldDB" id="A0A1M6YFJ4"/>
<keyword evidence="1" id="KW-0472">Membrane</keyword>
<feature type="domain" description="TadE-like" evidence="2">
    <location>
        <begin position="18"/>
        <end position="51"/>
    </location>
</feature>